<comment type="caution">
    <text evidence="2">The sequence shown here is derived from an EMBL/GenBank/DDBJ whole genome shotgun (WGS) entry which is preliminary data.</text>
</comment>
<evidence type="ECO:0000313" key="3">
    <source>
        <dbReference type="Proteomes" id="UP001059893"/>
    </source>
</evidence>
<organism evidence="2 3">
    <name type="scientific">Pyricularia grisea</name>
    <name type="common">Crabgrass-specific blast fungus</name>
    <name type="synonym">Magnaporthe grisea</name>
    <dbReference type="NCBI Taxonomy" id="148305"/>
    <lineage>
        <taxon>Eukaryota</taxon>
        <taxon>Fungi</taxon>
        <taxon>Dikarya</taxon>
        <taxon>Ascomycota</taxon>
        <taxon>Pezizomycotina</taxon>
        <taxon>Sordariomycetes</taxon>
        <taxon>Sordariomycetidae</taxon>
        <taxon>Magnaporthales</taxon>
        <taxon>Pyriculariaceae</taxon>
        <taxon>Pyricularia</taxon>
    </lineage>
</organism>
<keyword evidence="3" id="KW-1185">Reference proteome</keyword>
<gene>
    <name evidence="2" type="ORF">MCOR33_011460</name>
</gene>
<feature type="signal peptide" evidence="1">
    <location>
        <begin position="1"/>
        <end position="20"/>
    </location>
</feature>
<dbReference type="Proteomes" id="UP001059893">
    <property type="component" value="Unassembled WGS sequence"/>
</dbReference>
<sequence length="67" mass="6665">MQFATLAALFALSSSHAATAQFLGGLFPCGFSPCGIVVAGPGSNPPMSVRSADCSSFLLATVPSTTV</sequence>
<keyword evidence="1" id="KW-0732">Signal</keyword>
<dbReference type="EMBL" id="JABSND010000500">
    <property type="protein sequence ID" value="KAI6290175.1"/>
    <property type="molecule type" value="Genomic_DNA"/>
</dbReference>
<feature type="chain" id="PRO_5045437138" evidence="1">
    <location>
        <begin position="21"/>
        <end position="67"/>
    </location>
</feature>
<reference evidence="2" key="1">
    <citation type="submission" date="2021-01" db="EMBL/GenBank/DDBJ databases">
        <title>Deciphering the adaptive evolutionary patterns associated with biogeogrpahic diversity in the finger millet blast pathogen Magnaporthe oryzae in Eastern Africa.</title>
        <authorList>
            <person name="Onyema G."/>
            <person name="Shittu T.A."/>
            <person name="Dodsworth S."/>
            <person name="Devilliers S."/>
            <person name="Muthumeenakshi S."/>
            <person name="Sreenivasaprasad S."/>
        </authorList>
    </citation>
    <scope>NUCLEOTIDE SEQUENCE</scope>
    <source>
        <strain evidence="2">D15/s37</strain>
    </source>
</reference>
<proteinExistence type="predicted"/>
<protein>
    <submittedName>
        <fullName evidence="2">Uncharacterized protein</fullName>
    </submittedName>
</protein>
<evidence type="ECO:0000313" key="2">
    <source>
        <dbReference type="EMBL" id="KAI6290175.1"/>
    </source>
</evidence>
<feature type="non-terminal residue" evidence="2">
    <location>
        <position position="67"/>
    </location>
</feature>
<accession>A0ABQ8N497</accession>
<evidence type="ECO:0000256" key="1">
    <source>
        <dbReference type="SAM" id="SignalP"/>
    </source>
</evidence>
<name>A0ABQ8N497_PYRGI</name>